<evidence type="ECO:0000256" key="1">
    <source>
        <dbReference type="SAM" id="SignalP"/>
    </source>
</evidence>
<dbReference type="Proteomes" id="UP000620124">
    <property type="component" value="Unassembled WGS sequence"/>
</dbReference>
<proteinExistence type="predicted"/>
<evidence type="ECO:0000313" key="4">
    <source>
        <dbReference type="Proteomes" id="UP000620124"/>
    </source>
</evidence>
<dbReference type="InterPro" id="IPR054443">
    <property type="entry name" value="Y3-like_dom"/>
</dbReference>
<sequence length="131" mass="13503">MLSTSPKWFAVVALSLLVVPCLAIVEVSCSDGFQEDCASFVKTFCQGIATNLIAPSDTASRCFAAKNGASCGLAAQNLGDGEAFPTVEDCETAFAAVSALCPQGGSAIFRQTPMTYQALPDTGRCGPPVND</sequence>
<keyword evidence="1" id="KW-0732">Signal</keyword>
<evidence type="ECO:0000313" key="3">
    <source>
        <dbReference type="EMBL" id="KAF7362843.1"/>
    </source>
</evidence>
<reference evidence="3" key="1">
    <citation type="submission" date="2020-05" db="EMBL/GenBank/DDBJ databases">
        <title>Mycena genomes resolve the evolution of fungal bioluminescence.</title>
        <authorList>
            <person name="Tsai I.J."/>
        </authorList>
    </citation>
    <scope>NUCLEOTIDE SEQUENCE</scope>
    <source>
        <strain evidence="3">CCC161011</strain>
    </source>
</reference>
<feature type="domain" description="Glycan binding protein Y3-like" evidence="2">
    <location>
        <begin position="36"/>
        <end position="125"/>
    </location>
</feature>
<name>A0A8H6YMS7_9AGAR</name>
<feature type="signal peptide" evidence="1">
    <location>
        <begin position="1"/>
        <end position="23"/>
    </location>
</feature>
<dbReference type="EMBL" id="JACAZI010000004">
    <property type="protein sequence ID" value="KAF7362843.1"/>
    <property type="molecule type" value="Genomic_DNA"/>
</dbReference>
<dbReference type="Pfam" id="PF22803">
    <property type="entry name" value="GBD_Y3"/>
    <property type="match status" value="1"/>
</dbReference>
<evidence type="ECO:0000259" key="2">
    <source>
        <dbReference type="Pfam" id="PF22803"/>
    </source>
</evidence>
<comment type="caution">
    <text evidence="3">The sequence shown here is derived from an EMBL/GenBank/DDBJ whole genome shotgun (WGS) entry which is preliminary data.</text>
</comment>
<accession>A0A8H6YMS7</accession>
<keyword evidence="4" id="KW-1185">Reference proteome</keyword>
<gene>
    <name evidence="3" type="ORF">MVEN_00634100</name>
</gene>
<protein>
    <recommendedName>
        <fullName evidence="2">Glycan binding protein Y3-like domain-containing protein</fullName>
    </recommendedName>
</protein>
<dbReference type="OrthoDB" id="2925523at2759"/>
<organism evidence="3 4">
    <name type="scientific">Mycena venus</name>
    <dbReference type="NCBI Taxonomy" id="2733690"/>
    <lineage>
        <taxon>Eukaryota</taxon>
        <taxon>Fungi</taxon>
        <taxon>Dikarya</taxon>
        <taxon>Basidiomycota</taxon>
        <taxon>Agaricomycotina</taxon>
        <taxon>Agaricomycetes</taxon>
        <taxon>Agaricomycetidae</taxon>
        <taxon>Agaricales</taxon>
        <taxon>Marasmiineae</taxon>
        <taxon>Mycenaceae</taxon>
        <taxon>Mycena</taxon>
    </lineage>
</organism>
<feature type="chain" id="PRO_5034097652" description="Glycan binding protein Y3-like domain-containing protein" evidence="1">
    <location>
        <begin position="24"/>
        <end position="131"/>
    </location>
</feature>
<dbReference type="AlphaFoldDB" id="A0A8H6YMS7"/>